<keyword evidence="2" id="KW-0804">Transcription</keyword>
<feature type="region of interest" description="Disordered" evidence="3">
    <location>
        <begin position="323"/>
        <end position="350"/>
    </location>
</feature>
<dbReference type="Proteomes" id="UP000244201">
    <property type="component" value="Chromosome"/>
</dbReference>
<protein>
    <submittedName>
        <fullName evidence="5">AraC family transcriptional regulator</fullName>
    </submittedName>
</protein>
<sequence>MPASRRVVIVAFPGVELLDVTGPAEVFSVASGIAGADRPGYRVEIAATRAGELPTSSGVRLVADVALEEVGGQVDTLLVSGAINLVDGGVEPVTDAAVVEWLRTAAPQARRTASVCAGAHLLAAAGLLDGLSATTHWLTAERLAADYPQIAVDPDPIFIRAGQVWTCAGVTSGMDMALAMVAEDHGQALALATARMMVMYVKRSGGQSQFSVPLSIHAPSGDRIDELRLWIADHPADDLSIETLAERMHLSVRHLARLFRQRTGSTPASYIEAVRVETARRLLEETDRSLPDVATASGLGSVETLHRAFRRRLVTTPAEYRRRFRSPPAADTVGAFPDGPLPLPDQIPAP</sequence>
<reference evidence="5 6" key="1">
    <citation type="submission" date="2018-01" db="EMBL/GenBank/DDBJ databases">
        <title>Complete genome sequence of Streptomyces lunaelactis MM109T, a Ferroverdin A producer isolated from cave moonmilk deposits.</title>
        <authorList>
            <person name="Naome A."/>
            <person name="Martinet L."/>
            <person name="Maciejewska M."/>
            <person name="Anderssen S."/>
            <person name="Adam D."/>
            <person name="Tenconi E."/>
            <person name="Deflandre B."/>
            <person name="Arguelles-Arias A."/>
            <person name="Calusinska M."/>
            <person name="Copieters W."/>
            <person name="Karim L."/>
            <person name="Hanikenne M."/>
            <person name="Baurain D."/>
            <person name="van Wezel G."/>
            <person name="Smargiasso N."/>
            <person name="de Pauw E."/>
            <person name="Delfosse P."/>
            <person name="Rigali S."/>
        </authorList>
    </citation>
    <scope>NUCLEOTIDE SEQUENCE [LARGE SCALE GENOMIC DNA]</scope>
    <source>
        <strain evidence="5 6">MM109</strain>
    </source>
</reference>
<dbReference type="RefSeq" id="WP_108146683.1">
    <property type="nucleotide sequence ID" value="NZ_CP026304.1"/>
</dbReference>
<dbReference type="CDD" id="cd03137">
    <property type="entry name" value="GATase1_AraC_1"/>
    <property type="match status" value="1"/>
</dbReference>
<dbReference type="SUPFAM" id="SSF46689">
    <property type="entry name" value="Homeodomain-like"/>
    <property type="match status" value="2"/>
</dbReference>
<feature type="domain" description="HTH araC/xylS-type" evidence="4">
    <location>
        <begin position="225"/>
        <end position="323"/>
    </location>
</feature>
<dbReference type="InterPro" id="IPR002818">
    <property type="entry name" value="DJ-1/PfpI"/>
</dbReference>
<dbReference type="InterPro" id="IPR009057">
    <property type="entry name" value="Homeodomain-like_sf"/>
</dbReference>
<dbReference type="GeneID" id="55653800"/>
<dbReference type="SMART" id="SM00342">
    <property type="entry name" value="HTH_ARAC"/>
    <property type="match status" value="1"/>
</dbReference>
<dbReference type="Gene3D" id="1.10.10.60">
    <property type="entry name" value="Homeodomain-like"/>
    <property type="match status" value="1"/>
</dbReference>
<dbReference type="PANTHER" id="PTHR43130:SF3">
    <property type="entry name" value="HTH-TYPE TRANSCRIPTIONAL REGULATOR RV1931C"/>
    <property type="match status" value="1"/>
</dbReference>
<dbReference type="KEGG" id="slk:SLUN_00630"/>
<dbReference type="SUPFAM" id="SSF52317">
    <property type="entry name" value="Class I glutamine amidotransferase-like"/>
    <property type="match status" value="1"/>
</dbReference>
<dbReference type="AlphaFoldDB" id="A0A2R4SVV5"/>
<dbReference type="GO" id="GO:0003700">
    <property type="term" value="F:DNA-binding transcription factor activity"/>
    <property type="evidence" value="ECO:0007669"/>
    <property type="project" value="InterPro"/>
</dbReference>
<evidence type="ECO:0000313" key="6">
    <source>
        <dbReference type="Proteomes" id="UP000244201"/>
    </source>
</evidence>
<dbReference type="GO" id="GO:0043565">
    <property type="term" value="F:sequence-specific DNA binding"/>
    <property type="evidence" value="ECO:0007669"/>
    <property type="project" value="InterPro"/>
</dbReference>
<keyword evidence="6" id="KW-1185">Reference proteome</keyword>
<organism evidence="5 6">
    <name type="scientific">Streptomyces lunaelactis</name>
    <dbReference type="NCBI Taxonomy" id="1535768"/>
    <lineage>
        <taxon>Bacteria</taxon>
        <taxon>Bacillati</taxon>
        <taxon>Actinomycetota</taxon>
        <taxon>Actinomycetes</taxon>
        <taxon>Kitasatosporales</taxon>
        <taxon>Streptomycetaceae</taxon>
        <taxon>Streptomyces</taxon>
    </lineage>
</organism>
<dbReference type="InterPro" id="IPR052158">
    <property type="entry name" value="INH-QAR"/>
</dbReference>
<dbReference type="InterPro" id="IPR029062">
    <property type="entry name" value="Class_I_gatase-like"/>
</dbReference>
<dbReference type="EMBL" id="CP026304">
    <property type="protein sequence ID" value="AVZ70988.1"/>
    <property type="molecule type" value="Genomic_DNA"/>
</dbReference>
<evidence type="ECO:0000313" key="5">
    <source>
        <dbReference type="EMBL" id="AVZ70988.1"/>
    </source>
</evidence>
<dbReference type="PANTHER" id="PTHR43130">
    <property type="entry name" value="ARAC-FAMILY TRANSCRIPTIONAL REGULATOR"/>
    <property type="match status" value="1"/>
</dbReference>
<evidence type="ECO:0000256" key="1">
    <source>
        <dbReference type="ARBA" id="ARBA00023015"/>
    </source>
</evidence>
<dbReference type="Gene3D" id="3.40.50.880">
    <property type="match status" value="1"/>
</dbReference>
<proteinExistence type="predicted"/>
<feature type="compositionally biased region" description="Pro residues" evidence="3">
    <location>
        <begin position="339"/>
        <end position="350"/>
    </location>
</feature>
<gene>
    <name evidence="5" type="ORF">SLUN_00630</name>
</gene>
<accession>A0A2R4SVV5</accession>
<keyword evidence="1" id="KW-0805">Transcription regulation</keyword>
<evidence type="ECO:0000259" key="4">
    <source>
        <dbReference type="PROSITE" id="PS01124"/>
    </source>
</evidence>
<dbReference type="Pfam" id="PF01965">
    <property type="entry name" value="DJ-1_PfpI"/>
    <property type="match status" value="1"/>
</dbReference>
<dbReference type="PROSITE" id="PS01124">
    <property type="entry name" value="HTH_ARAC_FAMILY_2"/>
    <property type="match status" value="1"/>
</dbReference>
<dbReference type="Pfam" id="PF12833">
    <property type="entry name" value="HTH_18"/>
    <property type="match status" value="1"/>
</dbReference>
<evidence type="ECO:0000256" key="3">
    <source>
        <dbReference type="SAM" id="MobiDB-lite"/>
    </source>
</evidence>
<evidence type="ECO:0000256" key="2">
    <source>
        <dbReference type="ARBA" id="ARBA00023163"/>
    </source>
</evidence>
<dbReference type="OrthoDB" id="3992151at2"/>
<dbReference type="InterPro" id="IPR018060">
    <property type="entry name" value="HTH_AraC"/>
</dbReference>
<name>A0A2R4SVV5_9ACTN</name>